<evidence type="ECO:0000313" key="1">
    <source>
        <dbReference type="EMBL" id="NGO39422.1"/>
    </source>
</evidence>
<dbReference type="AlphaFoldDB" id="A0A6M1RXD5"/>
<organism evidence="1 2">
    <name type="scientific">Limisphaera ngatamarikiensis</name>
    <dbReference type="NCBI Taxonomy" id="1324935"/>
    <lineage>
        <taxon>Bacteria</taxon>
        <taxon>Pseudomonadati</taxon>
        <taxon>Verrucomicrobiota</taxon>
        <taxon>Verrucomicrobiia</taxon>
        <taxon>Limisphaerales</taxon>
        <taxon>Limisphaeraceae</taxon>
        <taxon>Limisphaera</taxon>
    </lineage>
</organism>
<dbReference type="Proteomes" id="UP000477311">
    <property type="component" value="Unassembled WGS sequence"/>
</dbReference>
<accession>A0A6M1RXD5</accession>
<gene>
    <name evidence="1" type="ORF">G4L39_08425</name>
</gene>
<comment type="caution">
    <text evidence="1">The sequence shown here is derived from an EMBL/GenBank/DDBJ whole genome shotgun (WGS) entry which is preliminary data.</text>
</comment>
<evidence type="ECO:0000313" key="2">
    <source>
        <dbReference type="Proteomes" id="UP000477311"/>
    </source>
</evidence>
<dbReference type="SUPFAM" id="SSF82171">
    <property type="entry name" value="DPP6 N-terminal domain-like"/>
    <property type="match status" value="1"/>
</dbReference>
<proteinExistence type="predicted"/>
<name>A0A6M1RXD5_9BACT</name>
<protein>
    <submittedName>
        <fullName evidence="1">HAF repeat-containing protein</fullName>
    </submittedName>
</protein>
<sequence>MRRVTSEPGPRVRGVGRVWAIGGAFLTSGLLCATSWSQSITWMGTLGGNASGAWSVSLDGRYVVGYAQNASGLYRAFRWDAITGQMQELGALDVIGYSHATAYGVSADGSVVVGRAAQNPQPRFGEQPPWRAFVWRESTGQMQDLGTLGGAWSAAASVSADGRYVAGYAWDISGRRRPTVWDLAHGHLTDLGTLGGSQGEAYDISADARFIAGYTWIDDSPEVRAFLWDAVTGQMRNLGTLGGWSVAYGVSIDGRVVVGWSQRVPGGSWVAFWWDADNGQMRDLGTFGGSTSLARSVSQDGRYAVGFAEASNGQQRAFRYSPQAGVLEDLNQTYASLLSNGSLLTMATDISADGRYIVGEGYNAATERTEAFLLDTAALGAFRILKVTPGNGRLTIEWEARSGAKYQLQAADAVSGPWRDVGPEIIASGPTASYTDDASSVRQRFYRVVAR</sequence>
<keyword evidence="2" id="KW-1185">Reference proteome</keyword>
<dbReference type="EMBL" id="JAAKYA010000053">
    <property type="protein sequence ID" value="NGO39422.1"/>
    <property type="molecule type" value="Genomic_DNA"/>
</dbReference>
<reference evidence="1 2" key="1">
    <citation type="submission" date="2020-02" db="EMBL/GenBank/DDBJ databases">
        <title>Draft genome sequence of Limisphaera ngatamarikiensis NGM72.4T, a thermophilic Verrucomicrobia grouped in subdivision 3.</title>
        <authorList>
            <person name="Carere C.R."/>
            <person name="Steen J."/>
            <person name="Hugenholtz P."/>
            <person name="Stott M.B."/>
        </authorList>
    </citation>
    <scope>NUCLEOTIDE SEQUENCE [LARGE SCALE GENOMIC DNA]</scope>
    <source>
        <strain evidence="1 2">NGM72.4</strain>
    </source>
</reference>
<dbReference type="NCBIfam" id="TIGR02913">
    <property type="entry name" value="HAF_rpt"/>
    <property type="match status" value="3"/>
</dbReference>
<dbReference type="InterPro" id="IPR014262">
    <property type="entry name" value="HAF_rpt"/>
</dbReference>